<feature type="domain" description="Sodium/calcium exchanger membrane region" evidence="10">
    <location>
        <begin position="338"/>
        <end position="481"/>
    </location>
</feature>
<evidence type="ECO:0000259" key="10">
    <source>
        <dbReference type="Pfam" id="PF01699"/>
    </source>
</evidence>
<evidence type="ECO:0000313" key="12">
    <source>
        <dbReference type="Proteomes" id="UP000034182"/>
    </source>
</evidence>
<dbReference type="FunFam" id="1.20.1420.30:FF:000016">
    <property type="entry name" value="Membrane bound cation transporter"/>
    <property type="match status" value="1"/>
</dbReference>
<dbReference type="Proteomes" id="UP000034182">
    <property type="component" value="Unassembled WGS sequence"/>
</dbReference>
<keyword evidence="6" id="KW-0406">Ion transport</keyword>
<feature type="transmembrane region" description="Helical" evidence="9">
    <location>
        <begin position="160"/>
        <end position="183"/>
    </location>
</feature>
<feature type="transmembrane region" description="Helical" evidence="9">
    <location>
        <begin position="369"/>
        <end position="390"/>
    </location>
</feature>
<evidence type="ECO:0000256" key="6">
    <source>
        <dbReference type="ARBA" id="ARBA00023065"/>
    </source>
</evidence>
<keyword evidence="4 9" id="KW-0812">Transmembrane</keyword>
<sequence>MGDPSNRLSDRINSQPTVSNVADSTSTSPPAPAPGNTQLDGAPPPTLDPGEKPPLPTRAKNGTIRFFQHTKDALCYSWVNVLLVFVPIGIASKPAGMSEELIFSMNAVAIIPLAGLLSHATESVASRLGDTLGALLNVSFGNAVELILFIILLAKDEIRVVQASLLGSILANLLLILGMAFLLGGLRYQEQVYNSTVTQMSACLLSLAVMSLLLPTAFHASFSSNSTADYKTLQVSRGTSVVLLLVYVLYLLFQLKSHAYLYESTPQHIIDEESHPGFLHNNVFVTPPPTAAPGMTTGRGQGLRRTASLPDRLNRTSNNPEHEGLEAAEKPEMSRTSAIMMLLISTGLVAVCADFMSDAIEPLVEKTGISQAFIGLIILPIVGNAAEHVTAVTVAAKNKMDLAIGVAVGSSIQIAIFVTPFIVILGWIMGKDMSLYFNIFETVSLFVTAFVINFLILDGRSNYLEGSLLIAAYVIIALASFFYPDGCEASQIGGSEGSC</sequence>
<dbReference type="GO" id="GO:0006874">
    <property type="term" value="P:intracellular calcium ion homeostasis"/>
    <property type="evidence" value="ECO:0007669"/>
    <property type="project" value="TreeGrafter"/>
</dbReference>
<evidence type="ECO:0000256" key="9">
    <source>
        <dbReference type="SAM" id="Phobius"/>
    </source>
</evidence>
<feature type="transmembrane region" description="Helical" evidence="9">
    <location>
        <begin position="463"/>
        <end position="483"/>
    </location>
</feature>
<comment type="similarity">
    <text evidence="2">Belongs to the Ca(2+):cation antiporter (CaCA) (TC 2.A.19) family.</text>
</comment>
<dbReference type="FunFam" id="1.20.1420.30:FF:000011">
    <property type="entry name" value="Vacuolar calcium ion transporter"/>
    <property type="match status" value="1"/>
</dbReference>
<evidence type="ECO:0000313" key="11">
    <source>
        <dbReference type="EMBL" id="KKY21188.1"/>
    </source>
</evidence>
<feature type="region of interest" description="Disordered" evidence="8">
    <location>
        <begin position="1"/>
        <end position="59"/>
    </location>
</feature>
<feature type="region of interest" description="Disordered" evidence="8">
    <location>
        <begin position="309"/>
        <end position="328"/>
    </location>
</feature>
<feature type="compositionally biased region" description="Pro residues" evidence="8">
    <location>
        <begin position="42"/>
        <end position="56"/>
    </location>
</feature>
<dbReference type="Pfam" id="PF01699">
    <property type="entry name" value="Na_Ca_ex"/>
    <property type="match status" value="2"/>
</dbReference>
<proteinExistence type="inferred from homology"/>
<dbReference type="GO" id="GO:0015369">
    <property type="term" value="F:calcium:proton antiporter activity"/>
    <property type="evidence" value="ECO:0007669"/>
    <property type="project" value="TreeGrafter"/>
</dbReference>
<evidence type="ECO:0000256" key="5">
    <source>
        <dbReference type="ARBA" id="ARBA00022989"/>
    </source>
</evidence>
<feature type="transmembrane region" description="Helical" evidence="9">
    <location>
        <begin position="204"/>
        <end position="222"/>
    </location>
</feature>
<dbReference type="InterPro" id="IPR004713">
    <property type="entry name" value="CaH_exchang"/>
</dbReference>
<feature type="transmembrane region" description="Helical" evidence="9">
    <location>
        <begin position="234"/>
        <end position="253"/>
    </location>
</feature>
<evidence type="ECO:0000256" key="4">
    <source>
        <dbReference type="ARBA" id="ARBA00022692"/>
    </source>
</evidence>
<dbReference type="PANTHER" id="PTHR31503">
    <property type="entry name" value="VACUOLAR CALCIUM ION TRANSPORTER"/>
    <property type="match status" value="1"/>
</dbReference>
<feature type="transmembrane region" description="Helical" evidence="9">
    <location>
        <begin position="73"/>
        <end position="90"/>
    </location>
</feature>
<evidence type="ECO:0000256" key="7">
    <source>
        <dbReference type="ARBA" id="ARBA00023136"/>
    </source>
</evidence>
<feature type="domain" description="Sodium/calcium exchanger membrane region" evidence="10">
    <location>
        <begin position="102"/>
        <end position="255"/>
    </location>
</feature>
<dbReference type="Gene3D" id="1.20.1420.30">
    <property type="entry name" value="NCX, central ion-binding region"/>
    <property type="match status" value="2"/>
</dbReference>
<dbReference type="GO" id="GO:0000329">
    <property type="term" value="C:fungal-type vacuole membrane"/>
    <property type="evidence" value="ECO:0007669"/>
    <property type="project" value="TreeGrafter"/>
</dbReference>
<accession>A0A0G2GC46</accession>
<feature type="transmembrane region" description="Helical" evidence="9">
    <location>
        <begin position="435"/>
        <end position="456"/>
    </location>
</feature>
<dbReference type="InterPro" id="IPR044880">
    <property type="entry name" value="NCX_ion-bd_dom_sf"/>
</dbReference>
<feature type="compositionally biased region" description="Polar residues" evidence="8">
    <location>
        <begin position="11"/>
        <end position="23"/>
    </location>
</feature>
<reference evidence="11 12" key="1">
    <citation type="submission" date="2015-03" db="EMBL/GenBank/DDBJ databases">
        <authorList>
            <person name="Morales-Cruz A."/>
            <person name="Amrine K.C."/>
            <person name="Cantu D."/>
        </authorList>
    </citation>
    <scope>NUCLEOTIDE SEQUENCE [LARGE SCALE GENOMIC DNA]</scope>
    <source>
        <strain evidence="11">DS831</strain>
    </source>
</reference>
<feature type="transmembrane region" description="Helical" evidence="9">
    <location>
        <begin position="402"/>
        <end position="429"/>
    </location>
</feature>
<evidence type="ECO:0000256" key="8">
    <source>
        <dbReference type="SAM" id="MobiDB-lite"/>
    </source>
</evidence>
<evidence type="ECO:0000256" key="1">
    <source>
        <dbReference type="ARBA" id="ARBA00004127"/>
    </source>
</evidence>
<dbReference type="EMBL" id="LAQI01000086">
    <property type="protein sequence ID" value="KKY21188.1"/>
    <property type="molecule type" value="Genomic_DNA"/>
</dbReference>
<feature type="transmembrane region" description="Helical" evidence="9">
    <location>
        <begin position="132"/>
        <end position="154"/>
    </location>
</feature>
<dbReference type="InterPro" id="IPR004837">
    <property type="entry name" value="NaCa_Exmemb"/>
</dbReference>
<dbReference type="PANTHER" id="PTHR31503:SF18">
    <property type="entry name" value="CA(2+)_H(+) EXCHANGER, PUTATIVE (EUROFUNG)-RELATED"/>
    <property type="match status" value="1"/>
</dbReference>
<evidence type="ECO:0000256" key="2">
    <source>
        <dbReference type="ARBA" id="ARBA00008170"/>
    </source>
</evidence>
<keyword evidence="3" id="KW-0813">Transport</keyword>
<keyword evidence="7 9" id="KW-0472">Membrane</keyword>
<evidence type="ECO:0000256" key="3">
    <source>
        <dbReference type="ARBA" id="ARBA00022448"/>
    </source>
</evidence>
<reference evidence="11 12" key="2">
    <citation type="submission" date="2015-05" db="EMBL/GenBank/DDBJ databases">
        <title>Distinctive expansion of gene families associated with plant cell wall degradation and secondary metabolism in the genomes of grapevine trunk pathogens.</title>
        <authorList>
            <person name="Lawrence D.P."/>
            <person name="Travadon R."/>
            <person name="Rolshausen P.E."/>
            <person name="Baumgartner K."/>
        </authorList>
    </citation>
    <scope>NUCLEOTIDE SEQUENCE [LARGE SCALE GENOMIC DNA]</scope>
    <source>
        <strain evidence="11">DS831</strain>
    </source>
</reference>
<feature type="transmembrane region" description="Helical" evidence="9">
    <location>
        <begin position="338"/>
        <end position="357"/>
    </location>
</feature>
<feature type="transmembrane region" description="Helical" evidence="9">
    <location>
        <begin position="102"/>
        <end position="120"/>
    </location>
</feature>
<organism evidence="11 12">
    <name type="scientific">Diplodia seriata</name>
    <dbReference type="NCBI Taxonomy" id="420778"/>
    <lineage>
        <taxon>Eukaryota</taxon>
        <taxon>Fungi</taxon>
        <taxon>Dikarya</taxon>
        <taxon>Ascomycota</taxon>
        <taxon>Pezizomycotina</taxon>
        <taxon>Dothideomycetes</taxon>
        <taxon>Dothideomycetes incertae sedis</taxon>
        <taxon>Botryosphaeriales</taxon>
        <taxon>Botryosphaeriaceae</taxon>
        <taxon>Diplodia</taxon>
    </lineage>
</organism>
<comment type="caution">
    <text evidence="11">The sequence shown here is derived from an EMBL/GenBank/DDBJ whole genome shotgun (WGS) entry which is preliminary data.</text>
</comment>
<comment type="subcellular location">
    <subcellularLocation>
        <location evidence="1">Endomembrane system</location>
        <topology evidence="1">Multi-pass membrane protein</topology>
    </subcellularLocation>
</comment>
<gene>
    <name evidence="11" type="ORF">UCDDS831_g04256</name>
</gene>
<name>A0A0G2GC46_9PEZI</name>
<protein>
    <submittedName>
        <fullName evidence="11">Putative vacuolar calcium ion transporter h(+) exchanger</fullName>
    </submittedName>
</protein>
<keyword evidence="5 9" id="KW-1133">Transmembrane helix</keyword>
<dbReference type="AlphaFoldDB" id="A0A0G2GC46"/>
<dbReference type="GO" id="GO:0012505">
    <property type="term" value="C:endomembrane system"/>
    <property type="evidence" value="ECO:0007669"/>
    <property type="project" value="UniProtKB-SubCell"/>
</dbReference>